<reference evidence="2 3" key="1">
    <citation type="journal article" date="2013" name="Nat. Commun.">
        <title>Genome sequence and functional genomic analysis of the oil-degrading bacterium Oleispira antarctica.</title>
        <authorList>
            <person name="Kube M."/>
            <person name="Chernikova T.N."/>
            <person name="Al-Ramahi Y."/>
            <person name="Beloqui A."/>
            <person name="Lopez-Cortez N."/>
            <person name="Guazzaroni M.E."/>
            <person name="Heipieper H.J."/>
            <person name="Klages S."/>
            <person name="Kotsyurbenko O.R."/>
            <person name="Langer I."/>
            <person name="Nechitaylo T.Y."/>
            <person name="Lunsdorf H."/>
            <person name="Fernandez M."/>
            <person name="Juarez S."/>
            <person name="Ciordia S."/>
            <person name="Singer A."/>
            <person name="Kagan O."/>
            <person name="Egorova O."/>
            <person name="Petit P.A."/>
            <person name="Stogios P."/>
            <person name="Kim Y."/>
            <person name="Tchigvintsev A."/>
            <person name="Flick R."/>
            <person name="Denaro R."/>
            <person name="Genovese M."/>
            <person name="Albar J.P."/>
            <person name="Reva O.N."/>
            <person name="Martinez-Gomariz M."/>
            <person name="Tran H."/>
            <person name="Ferrer M."/>
            <person name="Savchenko A."/>
            <person name="Yakunin A.F."/>
            <person name="Yakimov M.M."/>
            <person name="Golyshina O.V."/>
            <person name="Reinhardt R."/>
            <person name="Golyshin P.N."/>
        </authorList>
    </citation>
    <scope>NUCLEOTIDE SEQUENCE [LARGE SCALE GENOMIC DNA]</scope>
</reference>
<dbReference type="HOGENOM" id="CLU_057525_0_0_6"/>
<dbReference type="STRING" id="698738.OLEAN_C13620"/>
<dbReference type="KEGG" id="oai:OLEAN_C13620"/>
<gene>
    <name evidence="2" type="ORF">OLEAN_C13620</name>
</gene>
<accession>R4YQL5</accession>
<dbReference type="OrthoDB" id="357294at2"/>
<keyword evidence="1" id="KW-0732">Signal</keyword>
<sequence>MNLIRLPLLISIQFILTLLLSVQSQAQTSVWQVSNGDNTIYLGGTFHMLMPQDYPLPKEFEQVYKKVNWLVFETDIAELDTPDFQKKFLKAMSLPNGQILADQLSPQAYSGLIHYAAKNNIDTGRLQHFKPQMIALIVTLEELKKYGLTAQGVDSFMGDKASLDGKMVTKLESIDEQINYIATMSEGYESELILQTLEDIQVLSRDLTIMRDAWRSGNSHDLFETGISPMKKDYPQIYHSLLVERNNNWLPKIERLIKQPESKFILVGALHLIGEDGLLEQLKRRGYQVQQYNSTP</sequence>
<protein>
    <submittedName>
        <fullName evidence="2">GumN family protein</fullName>
    </submittedName>
</protein>
<dbReference type="Proteomes" id="UP000032749">
    <property type="component" value="Chromosome"/>
</dbReference>
<dbReference type="EMBL" id="FO203512">
    <property type="protein sequence ID" value="CCK75538.1"/>
    <property type="molecule type" value="Genomic_DNA"/>
</dbReference>
<evidence type="ECO:0000256" key="1">
    <source>
        <dbReference type="SAM" id="SignalP"/>
    </source>
</evidence>
<evidence type="ECO:0000313" key="3">
    <source>
        <dbReference type="Proteomes" id="UP000032749"/>
    </source>
</evidence>
<feature type="chain" id="PRO_5004374304" evidence="1">
    <location>
        <begin position="27"/>
        <end position="296"/>
    </location>
</feature>
<dbReference type="AlphaFoldDB" id="R4YQL5"/>
<evidence type="ECO:0000313" key="2">
    <source>
        <dbReference type="EMBL" id="CCK75538.1"/>
    </source>
</evidence>
<proteinExistence type="predicted"/>
<keyword evidence="3" id="KW-1185">Reference proteome</keyword>
<organism evidence="2 3">
    <name type="scientific">Oleispira antarctica RB-8</name>
    <dbReference type="NCBI Taxonomy" id="698738"/>
    <lineage>
        <taxon>Bacteria</taxon>
        <taxon>Pseudomonadati</taxon>
        <taxon>Pseudomonadota</taxon>
        <taxon>Gammaproteobacteria</taxon>
        <taxon>Oceanospirillales</taxon>
        <taxon>Oceanospirillaceae</taxon>
        <taxon>Oleispira</taxon>
    </lineage>
</organism>
<feature type="signal peptide" evidence="1">
    <location>
        <begin position="1"/>
        <end position="26"/>
    </location>
</feature>
<dbReference type="InterPro" id="IPR002816">
    <property type="entry name" value="TraB/PrgY/GumN_fam"/>
</dbReference>
<dbReference type="CDD" id="cd14789">
    <property type="entry name" value="Tiki"/>
    <property type="match status" value="1"/>
</dbReference>
<dbReference type="InterPro" id="IPR047111">
    <property type="entry name" value="YbaP-like"/>
</dbReference>
<name>R4YQL5_OLEAN</name>
<dbReference type="PANTHER" id="PTHR40590:SF1">
    <property type="entry name" value="CYTOPLASMIC PROTEIN"/>
    <property type="match status" value="1"/>
</dbReference>
<dbReference type="Pfam" id="PF01963">
    <property type="entry name" value="TraB_PrgY_gumN"/>
    <property type="match status" value="1"/>
</dbReference>
<dbReference type="PANTHER" id="PTHR40590">
    <property type="entry name" value="CYTOPLASMIC PROTEIN-RELATED"/>
    <property type="match status" value="1"/>
</dbReference>